<dbReference type="STRING" id="394503.Ccel_2729"/>
<feature type="domain" description="Recombinase" evidence="2">
    <location>
        <begin position="186"/>
        <end position="312"/>
    </location>
</feature>
<gene>
    <name evidence="3" type="ordered locus">Ccel_2729</name>
</gene>
<dbReference type="InterPro" id="IPR050639">
    <property type="entry name" value="SSR_resolvase"/>
</dbReference>
<dbReference type="InterPro" id="IPR036162">
    <property type="entry name" value="Resolvase-like_N_sf"/>
</dbReference>
<dbReference type="AlphaFoldDB" id="B8I7G7"/>
<dbReference type="Gene3D" id="3.40.50.1390">
    <property type="entry name" value="Resolvase, N-terminal catalytic domain"/>
    <property type="match status" value="1"/>
</dbReference>
<dbReference type="eggNOG" id="COG1961">
    <property type="taxonomic scope" value="Bacteria"/>
</dbReference>
<dbReference type="PROSITE" id="PS51737">
    <property type="entry name" value="RECOMBINASE_DNA_BIND"/>
    <property type="match status" value="1"/>
</dbReference>
<evidence type="ECO:0000259" key="2">
    <source>
        <dbReference type="PROSITE" id="PS51737"/>
    </source>
</evidence>
<dbReference type="Pfam" id="PF00239">
    <property type="entry name" value="Resolvase"/>
    <property type="match status" value="1"/>
</dbReference>
<dbReference type="Pfam" id="PF13408">
    <property type="entry name" value="Zn_ribbon_recom"/>
    <property type="match status" value="1"/>
</dbReference>
<dbReference type="PROSITE" id="PS51736">
    <property type="entry name" value="RECOMBINASES_3"/>
    <property type="match status" value="1"/>
</dbReference>
<dbReference type="SUPFAM" id="SSF53041">
    <property type="entry name" value="Resolvase-like"/>
    <property type="match status" value="1"/>
</dbReference>
<dbReference type="OrthoDB" id="9769353at2"/>
<keyword evidence="4" id="KW-1185">Reference proteome</keyword>
<dbReference type="PANTHER" id="PTHR30461">
    <property type="entry name" value="DNA-INVERTASE FROM LAMBDOID PROPHAGE"/>
    <property type="match status" value="1"/>
</dbReference>
<dbReference type="SMART" id="SM00857">
    <property type="entry name" value="Resolvase"/>
    <property type="match status" value="1"/>
</dbReference>
<organism evidence="3 4">
    <name type="scientific">Ruminiclostridium cellulolyticum (strain ATCC 35319 / DSM 5812 / JCM 6584 / H10)</name>
    <name type="common">Clostridium cellulolyticum</name>
    <dbReference type="NCBI Taxonomy" id="394503"/>
    <lineage>
        <taxon>Bacteria</taxon>
        <taxon>Bacillati</taxon>
        <taxon>Bacillota</taxon>
        <taxon>Clostridia</taxon>
        <taxon>Eubacteriales</taxon>
        <taxon>Oscillospiraceae</taxon>
        <taxon>Ruminiclostridium</taxon>
    </lineage>
</organism>
<dbReference type="KEGG" id="cce:Ccel_2729"/>
<evidence type="ECO:0000259" key="1">
    <source>
        <dbReference type="PROSITE" id="PS51736"/>
    </source>
</evidence>
<dbReference type="InterPro" id="IPR038109">
    <property type="entry name" value="DNA_bind_recomb_sf"/>
</dbReference>
<sequence length="535" mass="61441">MPGARRTVSVIPADPTYNIHSRTEEIKLRVAAYCRVSTELEEQQSSYQAQVDHYTRAIQTNPKWIFAGIYADEGISGTNTKKRVEFNRMIEDCMAGRIDMIITKSISRFARNTLDCISYIRQLREKNIAVYFEKENINTLDGAGELLITILGSLAQEESRSLSTNTRWGVVHRFQQGKIYVNHNKFLGYTKNENGDLVIVPEEAALVKRIFRQYLEGESIINIKKGLEEEGITTVTGRQKWSTSVIDKMLSNEKYMGDALLQKTYTVDYLTKKRVKNNGIVPQYYVEDSHEAIIPKPLFYRVQEEKARRAELHKGKAGTSKYSSQFALTEILICAECGSHYRRTTWAKNGKKKIVWRCINRLEHGTKVCQYSPTLKEENIEMAVMEVINSVIYGHRGFADTLKGNILTAIKENTEQSSQKRIDEQLYTLQEQLLQYVELNAKAGSGSNAYDTKFEQISKKISVLQKQKKEFVEKEKLRANNEQRIDDITKFFDSSNGITQFDNELVRRLIQSVKVVSKEKVIVQFKSGKVVERLL</sequence>
<dbReference type="RefSeq" id="WP_015926110.1">
    <property type="nucleotide sequence ID" value="NC_011898.1"/>
</dbReference>
<proteinExistence type="predicted"/>
<reference evidence="3 4" key="1">
    <citation type="submission" date="2009-01" db="EMBL/GenBank/DDBJ databases">
        <title>Complete sequence of Clostridium cellulolyticum H10.</title>
        <authorList>
            <consortium name="US DOE Joint Genome Institute"/>
            <person name="Lucas S."/>
            <person name="Copeland A."/>
            <person name="Lapidus A."/>
            <person name="Glavina del Rio T."/>
            <person name="Dalin E."/>
            <person name="Tice H."/>
            <person name="Bruce D."/>
            <person name="Goodwin L."/>
            <person name="Pitluck S."/>
            <person name="Chertkov O."/>
            <person name="Saunders E."/>
            <person name="Brettin T."/>
            <person name="Detter J.C."/>
            <person name="Han C."/>
            <person name="Larimer F."/>
            <person name="Land M."/>
            <person name="Hauser L."/>
            <person name="Kyrpides N."/>
            <person name="Ivanova N."/>
            <person name="Zhou J."/>
            <person name="Richardson P."/>
        </authorList>
    </citation>
    <scope>NUCLEOTIDE SEQUENCE [LARGE SCALE GENOMIC DNA]</scope>
    <source>
        <strain evidence="4">ATCC 35319 / DSM 5812 / JCM 6584 / H10</strain>
    </source>
</reference>
<dbReference type="EMBL" id="CP001348">
    <property type="protein sequence ID" value="ACL77038.1"/>
    <property type="molecule type" value="Genomic_DNA"/>
</dbReference>
<dbReference type="InterPro" id="IPR025827">
    <property type="entry name" value="Zn_ribbon_recom_dom"/>
</dbReference>
<dbReference type="HOGENOM" id="CLU_010686_0_5_9"/>
<feature type="domain" description="Resolvase/invertase-type recombinase catalytic" evidence="1">
    <location>
        <begin position="29"/>
        <end position="177"/>
    </location>
</feature>
<name>B8I7G7_RUMCH</name>
<dbReference type="PANTHER" id="PTHR30461:SF23">
    <property type="entry name" value="DNA RECOMBINASE-RELATED"/>
    <property type="match status" value="1"/>
</dbReference>
<dbReference type="CDD" id="cd00338">
    <property type="entry name" value="Ser_Recombinase"/>
    <property type="match status" value="1"/>
</dbReference>
<dbReference type="InterPro" id="IPR011109">
    <property type="entry name" value="DNA_bind_recombinase_dom"/>
</dbReference>
<dbReference type="Gene3D" id="3.90.1750.20">
    <property type="entry name" value="Putative Large Serine Recombinase, Chain B, Domain 2"/>
    <property type="match status" value="1"/>
</dbReference>
<accession>B8I7G7</accession>
<dbReference type="GO" id="GO:0003677">
    <property type="term" value="F:DNA binding"/>
    <property type="evidence" value="ECO:0007669"/>
    <property type="project" value="InterPro"/>
</dbReference>
<dbReference type="GO" id="GO:0000150">
    <property type="term" value="F:DNA strand exchange activity"/>
    <property type="evidence" value="ECO:0007669"/>
    <property type="project" value="InterPro"/>
</dbReference>
<evidence type="ECO:0000313" key="4">
    <source>
        <dbReference type="Proteomes" id="UP000001349"/>
    </source>
</evidence>
<evidence type="ECO:0000313" key="3">
    <source>
        <dbReference type="EMBL" id="ACL77038.1"/>
    </source>
</evidence>
<dbReference type="InterPro" id="IPR006119">
    <property type="entry name" value="Resolv_N"/>
</dbReference>
<protein>
    <submittedName>
        <fullName evidence="3">Resolvase domain protein</fullName>
    </submittedName>
</protein>
<dbReference type="Pfam" id="PF07508">
    <property type="entry name" value="Recombinase"/>
    <property type="match status" value="1"/>
</dbReference>
<dbReference type="Proteomes" id="UP000001349">
    <property type="component" value="Chromosome"/>
</dbReference>